<keyword evidence="7" id="KW-1185">Reference proteome</keyword>
<comment type="similarity">
    <text evidence="1">Belongs to the LysR transcriptional regulatory family.</text>
</comment>
<evidence type="ECO:0000256" key="3">
    <source>
        <dbReference type="ARBA" id="ARBA00023125"/>
    </source>
</evidence>
<dbReference type="InterPro" id="IPR036390">
    <property type="entry name" value="WH_DNA-bd_sf"/>
</dbReference>
<proteinExistence type="inferred from homology"/>
<dbReference type="PANTHER" id="PTHR30537:SF1">
    <property type="entry name" value="HTH-TYPE TRANSCRIPTIONAL REGULATOR PGRR"/>
    <property type="match status" value="1"/>
</dbReference>
<gene>
    <name evidence="6" type="ORF">PQQ73_18650</name>
</gene>
<dbReference type="InterPro" id="IPR036388">
    <property type="entry name" value="WH-like_DNA-bd_sf"/>
</dbReference>
<dbReference type="PRINTS" id="PR00039">
    <property type="entry name" value="HTHLYSR"/>
</dbReference>
<evidence type="ECO:0000313" key="6">
    <source>
        <dbReference type="EMBL" id="MFM0718351.1"/>
    </source>
</evidence>
<dbReference type="Gene3D" id="3.40.190.290">
    <property type="match status" value="1"/>
</dbReference>
<dbReference type="Pfam" id="PF00126">
    <property type="entry name" value="HTH_1"/>
    <property type="match status" value="1"/>
</dbReference>
<evidence type="ECO:0000259" key="5">
    <source>
        <dbReference type="PROSITE" id="PS50931"/>
    </source>
</evidence>
<dbReference type="SUPFAM" id="SSF46785">
    <property type="entry name" value="Winged helix' DNA-binding domain"/>
    <property type="match status" value="1"/>
</dbReference>
<dbReference type="EMBL" id="JAQQCL010000013">
    <property type="protein sequence ID" value="MFM0718351.1"/>
    <property type="molecule type" value="Genomic_DNA"/>
</dbReference>
<name>A0ABW9EH69_9BURK</name>
<reference evidence="6 7" key="1">
    <citation type="journal article" date="2024" name="Chem. Sci.">
        <title>Discovery of megapolipeptins by genome mining of a Burkholderiales bacteria collection.</title>
        <authorList>
            <person name="Paulo B.S."/>
            <person name="Recchia M.J.J."/>
            <person name="Lee S."/>
            <person name="Fergusson C.H."/>
            <person name="Romanowski S.B."/>
            <person name="Hernandez A."/>
            <person name="Krull N."/>
            <person name="Liu D.Y."/>
            <person name="Cavanagh H."/>
            <person name="Bos A."/>
            <person name="Gray C.A."/>
            <person name="Murphy B.T."/>
            <person name="Linington R.G."/>
            <person name="Eustaquio A.S."/>
        </authorList>
    </citation>
    <scope>NUCLEOTIDE SEQUENCE [LARGE SCALE GENOMIC DNA]</scope>
    <source>
        <strain evidence="6 7">RL17-350-BIC-E</strain>
    </source>
</reference>
<organism evidence="6 7">
    <name type="scientific">Paraburkholderia strydomiana</name>
    <dbReference type="NCBI Taxonomy" id="1245417"/>
    <lineage>
        <taxon>Bacteria</taxon>
        <taxon>Pseudomonadati</taxon>
        <taxon>Pseudomonadota</taxon>
        <taxon>Betaproteobacteria</taxon>
        <taxon>Burkholderiales</taxon>
        <taxon>Burkholderiaceae</taxon>
        <taxon>Paraburkholderia</taxon>
    </lineage>
</organism>
<keyword evidence="4" id="KW-0804">Transcription</keyword>
<feature type="domain" description="HTH lysR-type" evidence="5">
    <location>
        <begin position="4"/>
        <end position="61"/>
    </location>
</feature>
<dbReference type="Proteomes" id="UP001629392">
    <property type="component" value="Unassembled WGS sequence"/>
</dbReference>
<dbReference type="Pfam" id="PF03466">
    <property type="entry name" value="LysR_substrate"/>
    <property type="match status" value="1"/>
</dbReference>
<dbReference type="RefSeq" id="WP_408154257.1">
    <property type="nucleotide sequence ID" value="NZ_JAQQCJ010000029.1"/>
</dbReference>
<accession>A0ABW9EH69</accession>
<keyword evidence="3" id="KW-0238">DNA-binding</keyword>
<sequence>MRRENYNDLLAFIAVARERSFTRASAQLGVSQSALSHTIRSLESRLGLRLLTRTTRSVAPTEAGERLLLTVAPRFEEIESELAAVTEFRDKPAGTIRITATDYATKTVLWPRLSKVLRKYPEIKVEIMTDYGLSDIVADRYDIGVRNGDQVARDMIAVRIAPDMRMAIVGSPGYLAERELPRKPQDLTAHNCINLRLPTLGGFYPWELKKGTRAVQARVEGQFAFNGTYQMLDAALSGCGLAYVPADLVQAHVAAGRLIRVLEDWCPTFPGLHAYYANRREFSRAMTVVIDALRYRPEDTKR</sequence>
<protein>
    <submittedName>
        <fullName evidence="6">LysR family transcriptional regulator</fullName>
    </submittedName>
</protein>
<evidence type="ECO:0000313" key="7">
    <source>
        <dbReference type="Proteomes" id="UP001629392"/>
    </source>
</evidence>
<comment type="caution">
    <text evidence="6">The sequence shown here is derived from an EMBL/GenBank/DDBJ whole genome shotgun (WGS) entry which is preliminary data.</text>
</comment>
<keyword evidence="2" id="KW-0805">Transcription regulation</keyword>
<dbReference type="InterPro" id="IPR000847">
    <property type="entry name" value="LysR_HTH_N"/>
</dbReference>
<dbReference type="InterPro" id="IPR005119">
    <property type="entry name" value="LysR_subst-bd"/>
</dbReference>
<dbReference type="CDD" id="cd08474">
    <property type="entry name" value="PBP2_CrgA_like_5"/>
    <property type="match status" value="1"/>
</dbReference>
<dbReference type="InterPro" id="IPR058163">
    <property type="entry name" value="LysR-type_TF_proteobact-type"/>
</dbReference>
<dbReference type="SUPFAM" id="SSF53850">
    <property type="entry name" value="Periplasmic binding protein-like II"/>
    <property type="match status" value="1"/>
</dbReference>
<dbReference type="PANTHER" id="PTHR30537">
    <property type="entry name" value="HTH-TYPE TRANSCRIPTIONAL REGULATOR"/>
    <property type="match status" value="1"/>
</dbReference>
<dbReference type="Gene3D" id="1.10.10.10">
    <property type="entry name" value="Winged helix-like DNA-binding domain superfamily/Winged helix DNA-binding domain"/>
    <property type="match status" value="1"/>
</dbReference>
<evidence type="ECO:0000256" key="2">
    <source>
        <dbReference type="ARBA" id="ARBA00023015"/>
    </source>
</evidence>
<evidence type="ECO:0000256" key="4">
    <source>
        <dbReference type="ARBA" id="ARBA00023163"/>
    </source>
</evidence>
<evidence type="ECO:0000256" key="1">
    <source>
        <dbReference type="ARBA" id="ARBA00009437"/>
    </source>
</evidence>
<dbReference type="PROSITE" id="PS50931">
    <property type="entry name" value="HTH_LYSR"/>
    <property type="match status" value="1"/>
</dbReference>